<dbReference type="InterPro" id="IPR009721">
    <property type="entry name" value="O-acyltransferase_WSD1_C"/>
</dbReference>
<evidence type="ECO:0000313" key="14">
    <source>
        <dbReference type="EMBL" id="MXP24397.1"/>
    </source>
</evidence>
<comment type="catalytic activity">
    <reaction evidence="10">
        <text>an acyl-CoA + a 1,2-diacyl-sn-glycerol = a triacyl-sn-glycerol + CoA</text>
        <dbReference type="Rhea" id="RHEA:10868"/>
        <dbReference type="ChEBI" id="CHEBI:17815"/>
        <dbReference type="ChEBI" id="CHEBI:57287"/>
        <dbReference type="ChEBI" id="CHEBI:58342"/>
        <dbReference type="ChEBI" id="CHEBI:64615"/>
        <dbReference type="EC" id="2.3.1.20"/>
    </reaction>
</comment>
<evidence type="ECO:0000259" key="12">
    <source>
        <dbReference type="Pfam" id="PF03007"/>
    </source>
</evidence>
<dbReference type="GO" id="GO:0004144">
    <property type="term" value="F:diacylglycerol O-acyltransferase activity"/>
    <property type="evidence" value="ECO:0007669"/>
    <property type="project" value="UniProtKB-EC"/>
</dbReference>
<name>A0A6L7GXT2_9ACTN</name>
<feature type="domain" description="O-acyltransferase WSD1-like N-terminal" evidence="12">
    <location>
        <begin position="36"/>
        <end position="221"/>
    </location>
</feature>
<evidence type="ECO:0000259" key="13">
    <source>
        <dbReference type="Pfam" id="PF06974"/>
    </source>
</evidence>
<organism evidence="14 15">
    <name type="scientific">Gordonia mangrovi</name>
    <dbReference type="NCBI Taxonomy" id="2665643"/>
    <lineage>
        <taxon>Bacteria</taxon>
        <taxon>Bacillati</taxon>
        <taxon>Actinomycetota</taxon>
        <taxon>Actinomycetes</taxon>
        <taxon>Mycobacteriales</taxon>
        <taxon>Gordoniaceae</taxon>
        <taxon>Gordonia</taxon>
    </lineage>
</organism>
<evidence type="ECO:0000256" key="3">
    <source>
        <dbReference type="ARBA" id="ARBA00009587"/>
    </source>
</evidence>
<dbReference type="EMBL" id="WMBR01000013">
    <property type="protein sequence ID" value="MXP24397.1"/>
    <property type="molecule type" value="Genomic_DNA"/>
</dbReference>
<dbReference type="AlphaFoldDB" id="A0A6L7GXT2"/>
<dbReference type="GO" id="GO:0006071">
    <property type="term" value="P:glycerol metabolic process"/>
    <property type="evidence" value="ECO:0007669"/>
    <property type="project" value="UniProtKB-KW"/>
</dbReference>
<dbReference type="GO" id="GO:0051701">
    <property type="term" value="P:biological process involved in interaction with host"/>
    <property type="evidence" value="ECO:0007669"/>
    <property type="project" value="TreeGrafter"/>
</dbReference>
<keyword evidence="6" id="KW-0808">Transferase</keyword>
<feature type="region of interest" description="Disordered" evidence="11">
    <location>
        <begin position="424"/>
        <end position="446"/>
    </location>
</feature>
<dbReference type="PANTHER" id="PTHR31650:SF1">
    <property type="entry name" value="WAX ESTER SYNTHASE_DIACYLGLYCEROL ACYLTRANSFERASE 4-RELATED"/>
    <property type="match status" value="1"/>
</dbReference>
<evidence type="ECO:0000256" key="9">
    <source>
        <dbReference type="ARBA" id="ARBA00023315"/>
    </source>
</evidence>
<comment type="pathway">
    <text evidence="1">Glycerolipid metabolism; triacylglycerol biosynthesis.</text>
</comment>
<feature type="compositionally biased region" description="Low complexity" evidence="11">
    <location>
        <begin position="425"/>
        <end position="446"/>
    </location>
</feature>
<dbReference type="Pfam" id="PF06974">
    <property type="entry name" value="WS_DGAT_C"/>
    <property type="match status" value="1"/>
</dbReference>
<evidence type="ECO:0000256" key="4">
    <source>
        <dbReference type="ARBA" id="ARBA00013244"/>
    </source>
</evidence>
<dbReference type="GO" id="GO:0001666">
    <property type="term" value="P:response to hypoxia"/>
    <property type="evidence" value="ECO:0007669"/>
    <property type="project" value="TreeGrafter"/>
</dbReference>
<feature type="region of interest" description="Disordered" evidence="11">
    <location>
        <begin position="1"/>
        <end position="31"/>
    </location>
</feature>
<feature type="domain" description="O-acyltransferase WSD1 C-terminal" evidence="13">
    <location>
        <begin position="264"/>
        <end position="414"/>
    </location>
</feature>
<dbReference type="GO" id="GO:0071731">
    <property type="term" value="P:response to nitric oxide"/>
    <property type="evidence" value="ECO:0007669"/>
    <property type="project" value="TreeGrafter"/>
</dbReference>
<evidence type="ECO:0000313" key="15">
    <source>
        <dbReference type="Proteomes" id="UP000475545"/>
    </source>
</evidence>
<accession>A0A6L7GXT2</accession>
<evidence type="ECO:0000256" key="2">
    <source>
        <dbReference type="ARBA" id="ARBA00005189"/>
    </source>
</evidence>
<dbReference type="GO" id="GO:0019432">
    <property type="term" value="P:triglyceride biosynthetic process"/>
    <property type="evidence" value="ECO:0007669"/>
    <property type="project" value="UniProtKB-UniPathway"/>
</dbReference>
<dbReference type="Proteomes" id="UP000475545">
    <property type="component" value="Unassembled WGS sequence"/>
</dbReference>
<comment type="caution">
    <text evidence="14">The sequence shown here is derived from an EMBL/GenBank/DDBJ whole genome shotgun (WGS) entry which is preliminary data.</text>
</comment>
<proteinExistence type="inferred from homology"/>
<keyword evidence="7" id="KW-0319">Glycerol metabolism</keyword>
<dbReference type="InterPro" id="IPR004255">
    <property type="entry name" value="O-acyltransferase_WSD1_N"/>
</dbReference>
<evidence type="ECO:0000256" key="1">
    <source>
        <dbReference type="ARBA" id="ARBA00004771"/>
    </source>
</evidence>
<protein>
    <recommendedName>
        <fullName evidence="4">diacylglycerol O-acyltransferase</fullName>
        <ecNumber evidence="4">2.3.1.20</ecNumber>
    </recommendedName>
</protein>
<feature type="non-terminal residue" evidence="14">
    <location>
        <position position="1"/>
    </location>
</feature>
<gene>
    <name evidence="14" type="ORF">GIY30_24045</name>
</gene>
<evidence type="ECO:0000256" key="11">
    <source>
        <dbReference type="SAM" id="MobiDB-lite"/>
    </source>
</evidence>
<dbReference type="UniPathway" id="UPA00282"/>
<sequence>PPRRHTPWLPGPRYPLRPRHRMEGPNPRRGLTSNLQGCLDRARPLWEIHVIHGVEDGRVAMLTKLHHAAIDGVSGIELLSALLEPTPRPLPREVVADEKGSVGHEPGDLELLARAFAALPMQPIRMMRALPATLRHIDQLPTMRNLPGTELLSAAADRAARIATRNRDGRTLERPTVSRAPKTSFGGRISPHRRFAYGTLPLTTVRAVKDALPGATVNDIVVALCAGALRRRMAARGDDPNTALVAMVPVSVRTKDPAQGNTYGNQISSMIVTIPTDEPDARARLERTGHVMRSAKERHRAIPAQLLRDANHTVPPALFGRTARMISATTGAGWIRPPFNVTISNIPGSPKPLYCAGARVVSQHPVNVLIEGVGLSLTLLSYEDQLDFAFTADRELVPDVWQLVAEMRTELDLLAKEVGVADQGAVPASPTASPSTEPITTSSANA</sequence>
<dbReference type="SUPFAM" id="SSF52777">
    <property type="entry name" value="CoA-dependent acyltransferases"/>
    <property type="match status" value="1"/>
</dbReference>
<dbReference type="PANTHER" id="PTHR31650">
    <property type="entry name" value="O-ACYLTRANSFERASE (WSD1-LIKE) FAMILY PROTEIN"/>
    <property type="match status" value="1"/>
</dbReference>
<comment type="pathway">
    <text evidence="2">Lipid metabolism.</text>
</comment>
<evidence type="ECO:0000256" key="6">
    <source>
        <dbReference type="ARBA" id="ARBA00022679"/>
    </source>
</evidence>
<evidence type="ECO:0000256" key="8">
    <source>
        <dbReference type="ARBA" id="ARBA00023098"/>
    </source>
</evidence>
<comment type="similarity">
    <text evidence="3">Belongs to the long-chain O-acyltransferase family.</text>
</comment>
<keyword evidence="8" id="KW-0443">Lipid metabolism</keyword>
<keyword evidence="5" id="KW-0444">Lipid biosynthesis</keyword>
<evidence type="ECO:0000256" key="7">
    <source>
        <dbReference type="ARBA" id="ARBA00022798"/>
    </source>
</evidence>
<evidence type="ECO:0000256" key="5">
    <source>
        <dbReference type="ARBA" id="ARBA00022516"/>
    </source>
</evidence>
<dbReference type="InterPro" id="IPR045034">
    <property type="entry name" value="O-acyltransferase_WSD1-like"/>
</dbReference>
<dbReference type="GO" id="GO:0005886">
    <property type="term" value="C:plasma membrane"/>
    <property type="evidence" value="ECO:0007669"/>
    <property type="project" value="TreeGrafter"/>
</dbReference>
<reference evidence="14 15" key="1">
    <citation type="submission" date="2019-11" db="EMBL/GenBank/DDBJ databases">
        <title>Gordonia sp. nov., a novel actinobacterium isolated from mangrove soil in Hainan.</title>
        <authorList>
            <person name="Huang X."/>
            <person name="Xie Y."/>
            <person name="Chu X."/>
            <person name="Xiao K."/>
        </authorList>
    </citation>
    <scope>NUCLEOTIDE SEQUENCE [LARGE SCALE GENOMIC DNA]</scope>
    <source>
        <strain evidence="14 15">HNM0687</strain>
    </source>
</reference>
<dbReference type="EC" id="2.3.1.20" evidence="4"/>
<evidence type="ECO:0000256" key="10">
    <source>
        <dbReference type="ARBA" id="ARBA00048109"/>
    </source>
</evidence>
<dbReference type="Pfam" id="PF03007">
    <property type="entry name" value="WS_DGAT_cat"/>
    <property type="match status" value="1"/>
</dbReference>
<keyword evidence="9" id="KW-0012">Acyltransferase</keyword>
<keyword evidence="15" id="KW-1185">Reference proteome</keyword>